<organism evidence="2 3">
    <name type="scientific">Crucibulum laeve</name>
    <dbReference type="NCBI Taxonomy" id="68775"/>
    <lineage>
        <taxon>Eukaryota</taxon>
        <taxon>Fungi</taxon>
        <taxon>Dikarya</taxon>
        <taxon>Basidiomycota</taxon>
        <taxon>Agaricomycotina</taxon>
        <taxon>Agaricomycetes</taxon>
        <taxon>Agaricomycetidae</taxon>
        <taxon>Agaricales</taxon>
        <taxon>Agaricineae</taxon>
        <taxon>Nidulariaceae</taxon>
        <taxon>Crucibulum</taxon>
    </lineage>
</organism>
<feature type="compositionally biased region" description="Basic and acidic residues" evidence="1">
    <location>
        <begin position="275"/>
        <end position="293"/>
    </location>
</feature>
<dbReference type="STRING" id="68775.A0A5C3LG74"/>
<feature type="compositionally biased region" description="Pro residues" evidence="1">
    <location>
        <begin position="102"/>
        <end position="119"/>
    </location>
</feature>
<dbReference type="EMBL" id="ML213685">
    <property type="protein sequence ID" value="TFK32139.1"/>
    <property type="molecule type" value="Genomic_DNA"/>
</dbReference>
<dbReference type="Proteomes" id="UP000308652">
    <property type="component" value="Unassembled WGS sequence"/>
</dbReference>
<dbReference type="OrthoDB" id="3362851at2759"/>
<accession>A0A5C3LG74</accession>
<name>A0A5C3LG74_9AGAR</name>
<feature type="compositionally biased region" description="Low complexity" evidence="1">
    <location>
        <begin position="52"/>
        <end position="82"/>
    </location>
</feature>
<evidence type="ECO:0000313" key="3">
    <source>
        <dbReference type="Proteomes" id="UP000308652"/>
    </source>
</evidence>
<feature type="region of interest" description="Disordered" evidence="1">
    <location>
        <begin position="188"/>
        <end position="227"/>
    </location>
</feature>
<keyword evidence="3" id="KW-1185">Reference proteome</keyword>
<feature type="region of interest" description="Disordered" evidence="1">
    <location>
        <begin position="271"/>
        <end position="293"/>
    </location>
</feature>
<feature type="region of interest" description="Disordered" evidence="1">
    <location>
        <begin position="52"/>
        <end position="172"/>
    </location>
</feature>
<sequence>MAMPFLAALAGPRSPHSEKYVTRAEYDDLKTRFEQLAALVHRYIPASALQPSITSSHSAPSHSHSTSTLHSTSILHTPTTTAIQPTNVGPYYPMEVSSDSPYPAPAPPGYQSMMPPPGYAAPGSTSLSSTGKHGRHSSLGSLVGAGSPVLPPPNTSAATRRQGERSPVVSAAKNSPLSLAAITSPYSPSTSIGYGGHHSQNQPHSSSQPSSHSSQQQHQGQPKNSPAQTLSMLGERLRGEEPAAGAGQGVMQATCAVVLLTRVAGMWLPKKRKSGKWEAESERSTDRQGSKAHEYNTAAVRRCNIMDIQHRRHLGMDRMPLALRISSTVSRLTHPSRAAPRIWAVHLLQHLSFPGVLGAGMRLLGRGRGGVRM</sequence>
<evidence type="ECO:0000256" key="1">
    <source>
        <dbReference type="SAM" id="MobiDB-lite"/>
    </source>
</evidence>
<feature type="compositionally biased region" description="Low complexity" evidence="1">
    <location>
        <begin position="197"/>
        <end position="222"/>
    </location>
</feature>
<gene>
    <name evidence="2" type="ORF">BDQ12DRAFT_728931</name>
</gene>
<evidence type="ECO:0000313" key="2">
    <source>
        <dbReference type="EMBL" id="TFK32139.1"/>
    </source>
</evidence>
<protein>
    <submittedName>
        <fullName evidence="2">Uncharacterized protein</fullName>
    </submittedName>
</protein>
<proteinExistence type="predicted"/>
<reference evidence="2 3" key="1">
    <citation type="journal article" date="2019" name="Nat. Ecol. Evol.">
        <title>Megaphylogeny resolves global patterns of mushroom evolution.</title>
        <authorList>
            <person name="Varga T."/>
            <person name="Krizsan K."/>
            <person name="Foldi C."/>
            <person name="Dima B."/>
            <person name="Sanchez-Garcia M."/>
            <person name="Sanchez-Ramirez S."/>
            <person name="Szollosi G.J."/>
            <person name="Szarkandi J.G."/>
            <person name="Papp V."/>
            <person name="Albert L."/>
            <person name="Andreopoulos W."/>
            <person name="Angelini C."/>
            <person name="Antonin V."/>
            <person name="Barry K.W."/>
            <person name="Bougher N.L."/>
            <person name="Buchanan P."/>
            <person name="Buyck B."/>
            <person name="Bense V."/>
            <person name="Catcheside P."/>
            <person name="Chovatia M."/>
            <person name="Cooper J."/>
            <person name="Damon W."/>
            <person name="Desjardin D."/>
            <person name="Finy P."/>
            <person name="Geml J."/>
            <person name="Haridas S."/>
            <person name="Hughes K."/>
            <person name="Justo A."/>
            <person name="Karasinski D."/>
            <person name="Kautmanova I."/>
            <person name="Kiss B."/>
            <person name="Kocsube S."/>
            <person name="Kotiranta H."/>
            <person name="LaButti K.M."/>
            <person name="Lechner B.E."/>
            <person name="Liimatainen K."/>
            <person name="Lipzen A."/>
            <person name="Lukacs Z."/>
            <person name="Mihaltcheva S."/>
            <person name="Morgado L.N."/>
            <person name="Niskanen T."/>
            <person name="Noordeloos M.E."/>
            <person name="Ohm R.A."/>
            <person name="Ortiz-Santana B."/>
            <person name="Ovrebo C."/>
            <person name="Racz N."/>
            <person name="Riley R."/>
            <person name="Savchenko A."/>
            <person name="Shiryaev A."/>
            <person name="Soop K."/>
            <person name="Spirin V."/>
            <person name="Szebenyi C."/>
            <person name="Tomsovsky M."/>
            <person name="Tulloss R.E."/>
            <person name="Uehling J."/>
            <person name="Grigoriev I.V."/>
            <person name="Vagvolgyi C."/>
            <person name="Papp T."/>
            <person name="Martin F.M."/>
            <person name="Miettinen O."/>
            <person name="Hibbett D.S."/>
            <person name="Nagy L.G."/>
        </authorList>
    </citation>
    <scope>NUCLEOTIDE SEQUENCE [LARGE SCALE GENOMIC DNA]</scope>
    <source>
        <strain evidence="2 3">CBS 166.37</strain>
    </source>
</reference>
<dbReference type="AlphaFoldDB" id="A0A5C3LG74"/>